<accession>A0A918F8T6</accession>
<comment type="caution">
    <text evidence="2">The sequence shown here is derived from an EMBL/GenBank/DDBJ whole genome shotgun (WGS) entry which is preliminary data.</text>
</comment>
<keyword evidence="1" id="KW-0812">Transmembrane</keyword>
<reference evidence="2" key="2">
    <citation type="submission" date="2020-09" db="EMBL/GenBank/DDBJ databases">
        <authorList>
            <person name="Sun Q."/>
            <person name="Ohkuma M."/>
        </authorList>
    </citation>
    <scope>NUCLEOTIDE SEQUENCE</scope>
    <source>
        <strain evidence="2">JCM 31311</strain>
    </source>
</reference>
<evidence type="ECO:0000256" key="1">
    <source>
        <dbReference type="SAM" id="Phobius"/>
    </source>
</evidence>
<feature type="transmembrane region" description="Helical" evidence="1">
    <location>
        <begin position="97"/>
        <end position="116"/>
    </location>
</feature>
<keyword evidence="1" id="KW-1133">Transmembrane helix</keyword>
<dbReference type="RefSeq" id="WP_189090851.1">
    <property type="nucleotide sequence ID" value="NZ_BMQL01000013.1"/>
</dbReference>
<protein>
    <submittedName>
        <fullName evidence="2">Uncharacterized protein</fullName>
    </submittedName>
</protein>
<feature type="transmembrane region" description="Helical" evidence="1">
    <location>
        <begin position="12"/>
        <end position="36"/>
    </location>
</feature>
<dbReference type="Proteomes" id="UP000603865">
    <property type="component" value="Unassembled WGS sequence"/>
</dbReference>
<dbReference type="AlphaFoldDB" id="A0A918F8T6"/>
<dbReference type="EMBL" id="BMQL01000013">
    <property type="protein sequence ID" value="GGR11330.1"/>
    <property type="molecule type" value="Genomic_DNA"/>
</dbReference>
<proteinExistence type="predicted"/>
<name>A0A918F8T6_9DEIO</name>
<feature type="transmembrane region" description="Helical" evidence="1">
    <location>
        <begin position="42"/>
        <end position="64"/>
    </location>
</feature>
<organism evidence="2 3">
    <name type="scientific">Deinococcus ruber</name>
    <dbReference type="NCBI Taxonomy" id="1848197"/>
    <lineage>
        <taxon>Bacteria</taxon>
        <taxon>Thermotogati</taxon>
        <taxon>Deinococcota</taxon>
        <taxon>Deinococci</taxon>
        <taxon>Deinococcales</taxon>
        <taxon>Deinococcaceae</taxon>
        <taxon>Deinococcus</taxon>
    </lineage>
</organism>
<keyword evidence="3" id="KW-1185">Reference proteome</keyword>
<evidence type="ECO:0000313" key="3">
    <source>
        <dbReference type="Proteomes" id="UP000603865"/>
    </source>
</evidence>
<evidence type="ECO:0000313" key="2">
    <source>
        <dbReference type="EMBL" id="GGR11330.1"/>
    </source>
</evidence>
<reference evidence="2" key="1">
    <citation type="journal article" date="2014" name="Int. J. Syst. Evol. Microbiol.">
        <title>Complete genome sequence of Corynebacterium casei LMG S-19264T (=DSM 44701T), isolated from a smear-ripened cheese.</title>
        <authorList>
            <consortium name="US DOE Joint Genome Institute (JGI-PGF)"/>
            <person name="Walter F."/>
            <person name="Albersmeier A."/>
            <person name="Kalinowski J."/>
            <person name="Ruckert C."/>
        </authorList>
    </citation>
    <scope>NUCLEOTIDE SEQUENCE</scope>
    <source>
        <strain evidence="2">JCM 31311</strain>
    </source>
</reference>
<keyword evidence="1" id="KW-0472">Membrane</keyword>
<gene>
    <name evidence="2" type="ORF">GCM10008957_25060</name>
</gene>
<sequence>MSDEIMFARFSLLHPRMIIAVTHFAFGLVCLLRINLSELFRAYVPFANMGAWGVGLIALAFVLTFAPRASLLLMTAQLVSATAFFIIVGLLTLGVGLLPTAATISVLGCTSLLLFFRSFRQWLDTQLWYLNRRARAPRWLERTRVFRWLRQRFGRDG</sequence>